<keyword evidence="2" id="KW-1185">Reference proteome</keyword>
<protein>
    <submittedName>
        <fullName evidence="1">Uncharacterized protein</fullName>
    </submittedName>
</protein>
<name>A0ABU6VC88_9FABA</name>
<evidence type="ECO:0000313" key="2">
    <source>
        <dbReference type="Proteomes" id="UP001341840"/>
    </source>
</evidence>
<organism evidence="1 2">
    <name type="scientific">Stylosanthes scabra</name>
    <dbReference type="NCBI Taxonomy" id="79078"/>
    <lineage>
        <taxon>Eukaryota</taxon>
        <taxon>Viridiplantae</taxon>
        <taxon>Streptophyta</taxon>
        <taxon>Embryophyta</taxon>
        <taxon>Tracheophyta</taxon>
        <taxon>Spermatophyta</taxon>
        <taxon>Magnoliopsida</taxon>
        <taxon>eudicotyledons</taxon>
        <taxon>Gunneridae</taxon>
        <taxon>Pentapetalae</taxon>
        <taxon>rosids</taxon>
        <taxon>fabids</taxon>
        <taxon>Fabales</taxon>
        <taxon>Fabaceae</taxon>
        <taxon>Papilionoideae</taxon>
        <taxon>50 kb inversion clade</taxon>
        <taxon>dalbergioids sensu lato</taxon>
        <taxon>Dalbergieae</taxon>
        <taxon>Pterocarpus clade</taxon>
        <taxon>Stylosanthes</taxon>
    </lineage>
</organism>
<comment type="caution">
    <text evidence="1">The sequence shown here is derived from an EMBL/GenBank/DDBJ whole genome shotgun (WGS) entry which is preliminary data.</text>
</comment>
<proteinExistence type="predicted"/>
<reference evidence="1 2" key="1">
    <citation type="journal article" date="2023" name="Plants (Basel)">
        <title>Bridging the Gap: Combining Genomics and Transcriptomics Approaches to Understand Stylosanthes scabra, an Orphan Legume from the Brazilian Caatinga.</title>
        <authorList>
            <person name="Ferreira-Neto J.R.C."/>
            <person name="da Silva M.D."/>
            <person name="Binneck E."/>
            <person name="de Melo N.F."/>
            <person name="da Silva R.H."/>
            <person name="de Melo A.L.T.M."/>
            <person name="Pandolfi V."/>
            <person name="Bustamante F.O."/>
            <person name="Brasileiro-Vidal A.C."/>
            <person name="Benko-Iseppon A.M."/>
        </authorList>
    </citation>
    <scope>NUCLEOTIDE SEQUENCE [LARGE SCALE GENOMIC DNA]</scope>
    <source>
        <tissue evidence="1">Leaves</tissue>
    </source>
</reference>
<evidence type="ECO:0000313" key="1">
    <source>
        <dbReference type="EMBL" id="MED6171052.1"/>
    </source>
</evidence>
<sequence>MRESWWRIDTRTGSYQFFCRSHKLPVAITFDPELRLTHSLWLREALVVLFTSIPHAKRGGWNGGLSMRTVIGCAWMLDGATKDRVLALSLASSESIRVETEPIRWAKLYVKNKFYEHRIDSQGE</sequence>
<gene>
    <name evidence="1" type="ORF">PIB30_037057</name>
</gene>
<dbReference type="Proteomes" id="UP001341840">
    <property type="component" value="Unassembled WGS sequence"/>
</dbReference>
<accession>A0ABU6VC88</accession>
<dbReference type="EMBL" id="JASCZI010151219">
    <property type="protein sequence ID" value="MED6171052.1"/>
    <property type="molecule type" value="Genomic_DNA"/>
</dbReference>